<dbReference type="InterPro" id="IPR009003">
    <property type="entry name" value="Peptidase_S1_PA"/>
</dbReference>
<feature type="compositionally biased region" description="Basic and acidic residues" evidence="1">
    <location>
        <begin position="1097"/>
        <end position="1107"/>
    </location>
</feature>
<evidence type="ECO:0000313" key="4">
    <source>
        <dbReference type="Proteomes" id="UP000634229"/>
    </source>
</evidence>
<dbReference type="InterPro" id="IPR015943">
    <property type="entry name" value="WD40/YVTN_repeat-like_dom_sf"/>
</dbReference>
<organism evidence="3 4">
    <name type="scientific">Streptomyces coffeae</name>
    <dbReference type="NCBI Taxonomy" id="621382"/>
    <lineage>
        <taxon>Bacteria</taxon>
        <taxon>Bacillati</taxon>
        <taxon>Actinomycetota</taxon>
        <taxon>Actinomycetes</taxon>
        <taxon>Kitasatosporales</taxon>
        <taxon>Streptomycetaceae</taxon>
        <taxon>Streptomyces</taxon>
    </lineage>
</organism>
<dbReference type="SUPFAM" id="SSF50952">
    <property type="entry name" value="Soluble quinoprotein glucose dehydrogenase"/>
    <property type="match status" value="1"/>
</dbReference>
<dbReference type="Gene3D" id="2.130.10.10">
    <property type="entry name" value="YVTN repeat-like/Quinoprotein amine dehydrogenase"/>
    <property type="match status" value="2"/>
</dbReference>
<evidence type="ECO:0000313" key="3">
    <source>
        <dbReference type="EMBL" id="MBL1101990.1"/>
    </source>
</evidence>
<dbReference type="EMBL" id="JAERRF010000036">
    <property type="protein sequence ID" value="MBL1101990.1"/>
    <property type="molecule type" value="Genomic_DNA"/>
</dbReference>
<sequence length="1418" mass="152950">MVAEHSAQPSGRGPAALDAAVLSIADQDGNPWGVGFLVGSQTALTCAHVVSAALGTPEGHEPSPTARVHVDLPLLPGRRSGAGSVPAEIQHFVPGGSGGGGDVAVLRLEAALPGGRPAVLVDASDVWGHPARAFGFPAGRPAGVWHAGVLRSRQADGWIQADLAADGYRVSGGFSGSPVWDEELGAVVGMVTAAESGEPPASYLIPVDSLLRSWEPLRELALPPSPFRGLAAFREADAASFHGRDEESGELAAQVTADRWVCLVGPSGSGKSSLALAGAVPQLRAQDWSVALLRPASGSRPLSALAAALLPLLEPDSTEVDRLTRLPALTDVLARQGVADTAARVLEAQGTRRLLVVVDQFEELLAATPSLIDELAQALYTESLPTTVHVLTTLRADFLERALSHAQLGRAFRQRLYALGALGPEGLREIVTAPVAAVPGVDYESGLVERILADTGDEPGALPLLAFTLDRLWQHQRRGLLTHRAYEELGGVTGALGHHAERLWTAHVPNEAASAARRLFTALVRVPAGSDAATRRTVFRDELDDDAWHTAQNLASVRLLVTGRSPEGRDTVELAHEALISGWRRLADWTSEDRDFLTWRETLRQDKQRWEQGGCPADLLPTPAALEAAQPWLRDRPSYLTDDEHTYLRLGREHQQARARKRRILTSTLACLTALALILSSLFAYYRHVSHQRAAESASRALAQSSADLDKTDPVVSVMTALAAYRTAPTEQARDALLHAKLSYHPQQRMLSGSDGSVGGFSTSQDGNVILLHSRDGKPTLYVHAASGTVRRQRLDLPHQSVRDVVSGDGRRAGFITEDRELVWFDVDPDGSAGHLVGEAHRMRGQLTSSRISRRDNAAMSEDGRFVAMTGEDARRLTSWDLKKGTTGPEIRIPSEAGKLGRFAGLEFGSNGRTVLAEIQEDAGERASLVAFDRLTRRSHTIIPETSHIEMSDNGKFAAVSYGKNDSRLTLRRTDNGKVVHRYTGKGLITSLDLPAEYRIDDSGRWAAAMDEEKLRLLDLKRNRVASEVTDPEAVGSMLVGVMTVDGTPTALTSPLGNKITFSPLPPGGKAPEPLAMPRLSPDGDTVTGYTSGGKGIETRTTDESGRVLHRAKRQASPLTSKEELLQYGANGKFLADKVGKNTVEIRRASDLKPLRKITSAKPPPYDADSESIPYGFFFQRGELVTSSGSVVQQWNPETGTQNARVDVRKAIPGVRSGMQYQVLGHYTPHHISVVVWGDPKVHIIDLATGRRTGILTTGSDTASIKFDPSGEYFSVLHRGLTVELWQRSPRQKKIGPLLLGNGDQEFVAGFTGSGTFLQAATTTARLYDVGEGRATDTYTFGVPEGDVEDQYSYRDASANGKVLLLSNTLGDYLRPVHLAPAQWQKQLCRVIGNREFTEEEKGNLGVPLPDEPLCREG</sequence>
<dbReference type="SUPFAM" id="SSF82171">
    <property type="entry name" value="DPP6 N-terminal domain-like"/>
    <property type="match status" value="1"/>
</dbReference>
<reference evidence="3 4" key="1">
    <citation type="submission" date="2021-01" db="EMBL/GenBank/DDBJ databases">
        <title>WGS of actinomycetes isolated from Thailand.</title>
        <authorList>
            <person name="Thawai C."/>
        </authorList>
    </citation>
    <scope>NUCLEOTIDE SEQUENCE [LARGE SCALE GENOMIC DNA]</scope>
    <source>
        <strain evidence="3 4">CA1R205</strain>
    </source>
</reference>
<accession>A0ABS1NPG6</accession>
<feature type="domain" description="Novel STAND NTPase 1" evidence="2">
    <location>
        <begin position="226"/>
        <end position="615"/>
    </location>
</feature>
<comment type="caution">
    <text evidence="3">The sequence shown here is derived from an EMBL/GenBank/DDBJ whole genome shotgun (WGS) entry which is preliminary data.</text>
</comment>
<protein>
    <submittedName>
        <fullName evidence="3">Trypsin-like peptidase domain-containing protein</fullName>
    </submittedName>
</protein>
<dbReference type="SUPFAM" id="SSF52540">
    <property type="entry name" value="P-loop containing nucleoside triphosphate hydrolases"/>
    <property type="match status" value="1"/>
</dbReference>
<evidence type="ECO:0000259" key="2">
    <source>
        <dbReference type="Pfam" id="PF20703"/>
    </source>
</evidence>
<dbReference type="Pfam" id="PF20703">
    <property type="entry name" value="nSTAND1"/>
    <property type="match status" value="1"/>
</dbReference>
<dbReference type="InterPro" id="IPR049052">
    <property type="entry name" value="nSTAND1"/>
</dbReference>
<gene>
    <name evidence="3" type="ORF">JK363_36230</name>
</gene>
<dbReference type="Pfam" id="PF13365">
    <property type="entry name" value="Trypsin_2"/>
    <property type="match status" value="1"/>
</dbReference>
<dbReference type="SUPFAM" id="SSF50494">
    <property type="entry name" value="Trypsin-like serine proteases"/>
    <property type="match status" value="1"/>
</dbReference>
<dbReference type="Gene3D" id="3.40.50.300">
    <property type="entry name" value="P-loop containing nucleotide triphosphate hydrolases"/>
    <property type="match status" value="1"/>
</dbReference>
<dbReference type="RefSeq" id="WP_201882059.1">
    <property type="nucleotide sequence ID" value="NZ_JAERRF010000036.1"/>
</dbReference>
<name>A0ABS1NPG6_9ACTN</name>
<dbReference type="InterPro" id="IPR011041">
    <property type="entry name" value="Quinoprot_gluc/sorb_DH_b-prop"/>
</dbReference>
<dbReference type="CDD" id="cd00267">
    <property type="entry name" value="ABC_ATPase"/>
    <property type="match status" value="1"/>
</dbReference>
<dbReference type="Proteomes" id="UP000634229">
    <property type="component" value="Unassembled WGS sequence"/>
</dbReference>
<dbReference type="InterPro" id="IPR027417">
    <property type="entry name" value="P-loop_NTPase"/>
</dbReference>
<evidence type="ECO:0000256" key="1">
    <source>
        <dbReference type="SAM" id="MobiDB-lite"/>
    </source>
</evidence>
<feature type="region of interest" description="Disordered" evidence="1">
    <location>
        <begin position="1089"/>
        <end position="1116"/>
    </location>
</feature>
<dbReference type="Gene3D" id="2.40.10.120">
    <property type="match status" value="1"/>
</dbReference>
<keyword evidence="4" id="KW-1185">Reference proteome</keyword>
<proteinExistence type="predicted"/>